<gene>
    <name evidence="2" type="ORF">A2209_03035</name>
</gene>
<dbReference type="AlphaFoldDB" id="A0A1F7KGM4"/>
<evidence type="ECO:0000313" key="2">
    <source>
        <dbReference type="EMBL" id="OGK67006.1"/>
    </source>
</evidence>
<feature type="signal peptide" evidence="1">
    <location>
        <begin position="1"/>
        <end position="31"/>
    </location>
</feature>
<protein>
    <submittedName>
        <fullName evidence="2">Uncharacterized protein</fullName>
    </submittedName>
</protein>
<reference evidence="2 3" key="1">
    <citation type="journal article" date="2016" name="Nat. Commun.">
        <title>Thousands of microbial genomes shed light on interconnected biogeochemical processes in an aquifer system.</title>
        <authorList>
            <person name="Anantharaman K."/>
            <person name="Brown C.T."/>
            <person name="Hug L.A."/>
            <person name="Sharon I."/>
            <person name="Castelle C.J."/>
            <person name="Probst A.J."/>
            <person name="Thomas B.C."/>
            <person name="Singh A."/>
            <person name="Wilkins M.J."/>
            <person name="Karaoz U."/>
            <person name="Brodie E.L."/>
            <person name="Williams K.H."/>
            <person name="Hubbard S.S."/>
            <person name="Banfield J.F."/>
        </authorList>
    </citation>
    <scope>NUCLEOTIDE SEQUENCE [LARGE SCALE GENOMIC DNA]</scope>
</reference>
<keyword evidence="1" id="KW-0732">Signal</keyword>
<comment type="caution">
    <text evidence="2">The sequence shown here is derived from an EMBL/GenBank/DDBJ whole genome shotgun (WGS) entry which is preliminary data.</text>
</comment>
<proteinExistence type="predicted"/>
<organism evidence="2 3">
    <name type="scientific">Candidatus Roizmanbacteria bacterium RIFOXYA1_FULL_41_12</name>
    <dbReference type="NCBI Taxonomy" id="1802082"/>
    <lineage>
        <taxon>Bacteria</taxon>
        <taxon>Candidatus Roizmaniibacteriota</taxon>
    </lineage>
</organism>
<evidence type="ECO:0000313" key="3">
    <source>
        <dbReference type="Proteomes" id="UP000178450"/>
    </source>
</evidence>
<name>A0A1F7KGM4_9BACT</name>
<dbReference type="EMBL" id="MGBG01000002">
    <property type="protein sequence ID" value="OGK67006.1"/>
    <property type="molecule type" value="Genomic_DNA"/>
</dbReference>
<accession>A0A1F7KGM4</accession>
<evidence type="ECO:0000256" key="1">
    <source>
        <dbReference type="SAM" id="SignalP"/>
    </source>
</evidence>
<dbReference type="Proteomes" id="UP000178450">
    <property type="component" value="Unassembled WGS sequence"/>
</dbReference>
<feature type="chain" id="PRO_5009529510" evidence="1">
    <location>
        <begin position="32"/>
        <end position="202"/>
    </location>
</feature>
<sequence>MKREEMMKMKKLFSLIVAVLLLFSVAESALAVQDFHPESNDKKKTKDKFDHWGYNYEQRSYQGNTCDYLRSKKDAEFLDCEAINTFENDQLQMNWNEEFLSNYLRDGENLLVRHPNSLTYQGTSAEFSYIRTYIDSFNGFSVTEIAQIKAAPSDAYFDGFSWYDANGNSLGESGGENFSFINEKGILETGLYVFSFVQNLPF</sequence>